<dbReference type="Pfam" id="PF00188">
    <property type="entry name" value="CAP"/>
    <property type="match status" value="2"/>
</dbReference>
<dbReference type="RefSeq" id="WP_394396106.1">
    <property type="nucleotide sequence ID" value="NZ_JBIGHW010000002.1"/>
</dbReference>
<dbReference type="PANTHER" id="PTHR31157">
    <property type="entry name" value="SCP DOMAIN-CONTAINING PROTEIN"/>
    <property type="match status" value="1"/>
</dbReference>
<evidence type="ECO:0000313" key="3">
    <source>
        <dbReference type="EMBL" id="MFG6440163.1"/>
    </source>
</evidence>
<organism evidence="3 4">
    <name type="scientific">Pelomonas margarita</name>
    <dbReference type="NCBI Taxonomy" id="3299031"/>
    <lineage>
        <taxon>Bacteria</taxon>
        <taxon>Pseudomonadati</taxon>
        <taxon>Pseudomonadota</taxon>
        <taxon>Betaproteobacteria</taxon>
        <taxon>Burkholderiales</taxon>
        <taxon>Sphaerotilaceae</taxon>
        <taxon>Roseateles</taxon>
    </lineage>
</organism>
<feature type="signal peptide" evidence="1">
    <location>
        <begin position="1"/>
        <end position="28"/>
    </location>
</feature>
<evidence type="ECO:0000259" key="2">
    <source>
        <dbReference type="Pfam" id="PF00188"/>
    </source>
</evidence>
<proteinExistence type="predicted"/>
<dbReference type="Gene3D" id="3.40.33.10">
    <property type="entry name" value="CAP"/>
    <property type="match status" value="2"/>
</dbReference>
<keyword evidence="4" id="KW-1185">Reference proteome</keyword>
<dbReference type="Proteomes" id="UP001606301">
    <property type="component" value="Unassembled WGS sequence"/>
</dbReference>
<reference evidence="3 4" key="1">
    <citation type="submission" date="2024-08" db="EMBL/GenBank/DDBJ databases">
        <authorList>
            <person name="Lu H."/>
        </authorList>
    </citation>
    <scope>NUCLEOTIDE SEQUENCE [LARGE SCALE GENOMIC DNA]</scope>
    <source>
        <strain evidence="3 4">LKC17W</strain>
    </source>
</reference>
<dbReference type="CDD" id="cd05379">
    <property type="entry name" value="CAP_bacterial"/>
    <property type="match status" value="1"/>
</dbReference>
<dbReference type="SUPFAM" id="SSF55797">
    <property type="entry name" value="PR-1-like"/>
    <property type="match status" value="1"/>
</dbReference>
<accession>A0ABW7FG78</accession>
<comment type="caution">
    <text evidence="3">The sequence shown here is derived from an EMBL/GenBank/DDBJ whole genome shotgun (WGS) entry which is preliminary data.</text>
</comment>
<protein>
    <submittedName>
        <fullName evidence="3">CAP domain-containing protein</fullName>
    </submittedName>
</protein>
<dbReference type="EMBL" id="JBIGHW010000002">
    <property type="protein sequence ID" value="MFG6440163.1"/>
    <property type="molecule type" value="Genomic_DNA"/>
</dbReference>
<sequence length="358" mass="36585">MTHRLLVRLLRHTITLLTASLLCVSAGAMPLVSAEAALLALINDARGQLGASALTVNDRMRDAALAAAQDMAAHAITGPVSSDGRTVLDRLGDAGYTAATFQPVGLVGTGGPDGSATVLLDLWLADATSRTTLTATSATEIGVGLSFDSASRSYWSLVINPVVPADNGGNNTPPTPPALPGLDPTACAAGLATLDRAQCLLNDLRLRQGLQRLALDGALTDAGQAHSLDMLSHDFLGFLGSDGSDLTRRTAQAGYDGAALGQLVAGGFAGVDAVLGAWLDEASSRDVLLNPLANEFGLGLQGSGRDSRWTLFTGQADDTAAALPEPAALGLALLALAALGVAQARRRPTPIFLPTPRT</sequence>
<dbReference type="InterPro" id="IPR035940">
    <property type="entry name" value="CAP_sf"/>
</dbReference>
<dbReference type="InterPro" id="IPR014044">
    <property type="entry name" value="CAP_dom"/>
</dbReference>
<feature type="chain" id="PRO_5046480958" evidence="1">
    <location>
        <begin position="29"/>
        <end position="358"/>
    </location>
</feature>
<evidence type="ECO:0000313" key="4">
    <source>
        <dbReference type="Proteomes" id="UP001606301"/>
    </source>
</evidence>
<gene>
    <name evidence="3" type="ORF">ACG0Z3_05650</name>
</gene>
<evidence type="ECO:0000256" key="1">
    <source>
        <dbReference type="SAM" id="SignalP"/>
    </source>
</evidence>
<dbReference type="PANTHER" id="PTHR31157:SF1">
    <property type="entry name" value="SCP DOMAIN-CONTAINING PROTEIN"/>
    <property type="match status" value="1"/>
</dbReference>
<name>A0ABW7FG78_9BURK</name>
<feature type="domain" description="SCP" evidence="2">
    <location>
        <begin position="39"/>
        <end position="157"/>
    </location>
</feature>
<feature type="domain" description="SCP" evidence="2">
    <location>
        <begin position="200"/>
        <end position="310"/>
    </location>
</feature>
<keyword evidence="1" id="KW-0732">Signal</keyword>